<keyword evidence="2" id="KW-0175">Coiled coil</keyword>
<dbReference type="InterPro" id="IPR016047">
    <property type="entry name" value="M23ase_b-sheet_dom"/>
</dbReference>
<organism evidence="6 7">
    <name type="scientific">Metabacillus fastidiosus</name>
    <dbReference type="NCBI Taxonomy" id="1458"/>
    <lineage>
        <taxon>Bacteria</taxon>
        <taxon>Bacillati</taxon>
        <taxon>Bacillota</taxon>
        <taxon>Bacilli</taxon>
        <taxon>Bacillales</taxon>
        <taxon>Bacillaceae</taxon>
        <taxon>Metabacillus</taxon>
    </lineage>
</organism>
<dbReference type="SUPFAM" id="SSF90257">
    <property type="entry name" value="Myosin rod fragments"/>
    <property type="match status" value="1"/>
</dbReference>
<keyword evidence="1" id="KW-0732">Signal</keyword>
<dbReference type="InterPro" id="IPR057309">
    <property type="entry name" value="PcsB_CC"/>
</dbReference>
<evidence type="ECO:0000256" key="2">
    <source>
        <dbReference type="SAM" id="Coils"/>
    </source>
</evidence>
<name>A0ABU6P115_9BACI</name>
<keyword evidence="7" id="KW-1185">Reference proteome</keyword>
<dbReference type="Pfam" id="PF01551">
    <property type="entry name" value="Peptidase_M23"/>
    <property type="match status" value="1"/>
</dbReference>
<feature type="region of interest" description="Disordered" evidence="3">
    <location>
        <begin position="259"/>
        <end position="302"/>
    </location>
</feature>
<feature type="domain" description="M23ase beta-sheet core" evidence="4">
    <location>
        <begin position="327"/>
        <end position="428"/>
    </location>
</feature>
<accession>A0ABU6P115</accession>
<evidence type="ECO:0000259" key="4">
    <source>
        <dbReference type="Pfam" id="PF01551"/>
    </source>
</evidence>
<dbReference type="PANTHER" id="PTHR21666">
    <property type="entry name" value="PEPTIDASE-RELATED"/>
    <property type="match status" value="1"/>
</dbReference>
<evidence type="ECO:0000313" key="7">
    <source>
        <dbReference type="Proteomes" id="UP001342826"/>
    </source>
</evidence>
<sequence length="434" mass="47708">MGKKLMAFSITAVIGASSLLFPIESKPVFAEDLNKKKQQIQQEKSNVDSNINNKQDQISDLKAEQDKLDKEIKRIDLQVADTNGKIRKQEESITTTKKEIDQLKKKIEEVKKRIEERNEVLKERARSLQQSGGAVGYLDVLLGAQDFGDLVSRISAVSTIVEADKEILKAHERDMKILEQAEADLNSKLKKLEKALKELETLKKELNAQIAEKEKLMAKVEKEHDEAVHELHKLEDEAAFLKEQEKIIKAEEARQKAAAEAARKRAAEEAKRAQEAAAKSSSSSSSSSSEKSSVSSSAPAPAVTSGTFMWPANGSFTSGFKHRWGKLHAGIDIANSAANVPVVAAADGTVIRSYYSSSYGNVIFVSHNIDGKVFTTVYAHLEERLVSGGSVSKGEQIGLMGNTGRSFGKHLHFEIHNGPWNGQANAVDPLTYLQ</sequence>
<comment type="caution">
    <text evidence="6">The sequence shown here is derived from an EMBL/GenBank/DDBJ whole genome shotgun (WGS) entry which is preliminary data.</text>
</comment>
<dbReference type="InterPro" id="IPR050570">
    <property type="entry name" value="Cell_wall_metabolism_enzyme"/>
</dbReference>
<evidence type="ECO:0000256" key="1">
    <source>
        <dbReference type="ARBA" id="ARBA00022729"/>
    </source>
</evidence>
<dbReference type="Pfam" id="PF24568">
    <property type="entry name" value="CC_PcsB"/>
    <property type="match status" value="1"/>
</dbReference>
<feature type="compositionally biased region" description="Low complexity" evidence="3">
    <location>
        <begin position="275"/>
        <end position="302"/>
    </location>
</feature>
<dbReference type="SUPFAM" id="SSF51261">
    <property type="entry name" value="Duplicated hybrid motif"/>
    <property type="match status" value="1"/>
</dbReference>
<dbReference type="Gene3D" id="2.70.70.10">
    <property type="entry name" value="Glucose Permease (Domain IIA)"/>
    <property type="match status" value="1"/>
</dbReference>
<feature type="domain" description="Peptidoglycan hydrolase PcsB coiled-coil" evidence="5">
    <location>
        <begin position="107"/>
        <end position="180"/>
    </location>
</feature>
<dbReference type="Gene3D" id="6.10.250.3150">
    <property type="match status" value="1"/>
</dbReference>
<evidence type="ECO:0000256" key="3">
    <source>
        <dbReference type="SAM" id="MobiDB-lite"/>
    </source>
</evidence>
<gene>
    <name evidence="6" type="ORF">P9271_15905</name>
</gene>
<protein>
    <submittedName>
        <fullName evidence="6">Peptidoglycan DD-metalloendopeptidase family protein</fullName>
    </submittedName>
</protein>
<dbReference type="EMBL" id="JARTFS010000013">
    <property type="protein sequence ID" value="MED4402790.1"/>
    <property type="molecule type" value="Genomic_DNA"/>
</dbReference>
<dbReference type="InterPro" id="IPR011055">
    <property type="entry name" value="Dup_hybrid_motif"/>
</dbReference>
<feature type="coiled-coil region" evidence="2">
    <location>
        <begin position="30"/>
        <end position="131"/>
    </location>
</feature>
<feature type="compositionally biased region" description="Basic and acidic residues" evidence="3">
    <location>
        <begin position="259"/>
        <end position="274"/>
    </location>
</feature>
<evidence type="ECO:0000313" key="6">
    <source>
        <dbReference type="EMBL" id="MED4402790.1"/>
    </source>
</evidence>
<dbReference type="RefSeq" id="WP_066234699.1">
    <property type="nucleotide sequence ID" value="NZ_JARTFQ010000004.1"/>
</dbReference>
<dbReference type="CDD" id="cd12797">
    <property type="entry name" value="M23_peptidase"/>
    <property type="match status" value="1"/>
</dbReference>
<dbReference type="GeneID" id="301142901"/>
<reference evidence="6 7" key="1">
    <citation type="submission" date="2023-03" db="EMBL/GenBank/DDBJ databases">
        <title>Bacillus Genome Sequencing.</title>
        <authorList>
            <person name="Dunlap C."/>
        </authorList>
    </citation>
    <scope>NUCLEOTIDE SEQUENCE [LARGE SCALE GENOMIC DNA]</scope>
    <source>
        <strain evidence="6 7">NRS-1717</strain>
    </source>
</reference>
<proteinExistence type="predicted"/>
<evidence type="ECO:0000259" key="5">
    <source>
        <dbReference type="Pfam" id="PF24568"/>
    </source>
</evidence>
<dbReference type="Proteomes" id="UP001342826">
    <property type="component" value="Unassembled WGS sequence"/>
</dbReference>
<dbReference type="PANTHER" id="PTHR21666:SF270">
    <property type="entry name" value="MUREIN HYDROLASE ACTIVATOR ENVC"/>
    <property type="match status" value="1"/>
</dbReference>